<reference evidence="1" key="2">
    <citation type="journal article" date="2021" name="PeerJ">
        <title>Extensive microbial diversity within the chicken gut microbiome revealed by metagenomics and culture.</title>
        <authorList>
            <person name="Gilroy R."/>
            <person name="Ravi A."/>
            <person name="Getino M."/>
            <person name="Pursley I."/>
            <person name="Horton D.L."/>
            <person name="Alikhan N.F."/>
            <person name="Baker D."/>
            <person name="Gharbi K."/>
            <person name="Hall N."/>
            <person name="Watson M."/>
            <person name="Adriaenssens E.M."/>
            <person name="Foster-Nyarko E."/>
            <person name="Jarju S."/>
            <person name="Secka A."/>
            <person name="Antonio M."/>
            <person name="Oren A."/>
            <person name="Chaudhuri R.R."/>
            <person name="La Ragione R."/>
            <person name="Hildebrand F."/>
            <person name="Pallen M.J."/>
        </authorList>
    </citation>
    <scope>NUCLEOTIDE SEQUENCE</scope>
    <source>
        <strain evidence="1">B1-13419</strain>
    </source>
</reference>
<proteinExistence type="predicted"/>
<accession>A0A9D9NIX2</accession>
<evidence type="ECO:0000313" key="2">
    <source>
        <dbReference type="Proteomes" id="UP000823757"/>
    </source>
</evidence>
<sequence>MKLWSFIDEVCLTLSGHGIKVNMSRPDGLVLLSAEGAGGHNAGFILADPMSADPSAAIEESVRIDHLCKGLDNRPMIIVRDLWEREKEMMQARILAHCGICRRIFARNCEVRRIGRPEANSFLGKSHSYGGASCRYCYGLYVRRYTGSSAEEAQDTVKTRSLYPEGALVAVAEFSNARKWVKGDKTIRSYEWIRYASMPDLRISGGMGKILQKFIEDIRPDDIMSYADMEWSDGSVYRQLGFTEEGTKSPVLFRIDRNSWTRTPVSREECHNLAPMALPAPDTLDSGLPAFSYYRNLGSLKFRLKLTSW</sequence>
<evidence type="ECO:0000313" key="1">
    <source>
        <dbReference type="EMBL" id="MBO8475306.1"/>
    </source>
</evidence>
<name>A0A9D9NIX2_9BACT</name>
<organism evidence="1 2">
    <name type="scientific">Candidatus Cryptobacteroides faecigallinarum</name>
    <dbReference type="NCBI Taxonomy" id="2840763"/>
    <lineage>
        <taxon>Bacteria</taxon>
        <taxon>Pseudomonadati</taxon>
        <taxon>Bacteroidota</taxon>
        <taxon>Bacteroidia</taxon>
        <taxon>Bacteroidales</taxon>
        <taxon>Candidatus Cryptobacteroides</taxon>
    </lineage>
</organism>
<dbReference type="Proteomes" id="UP000823757">
    <property type="component" value="Unassembled WGS sequence"/>
</dbReference>
<protein>
    <submittedName>
        <fullName evidence="1">Uncharacterized protein</fullName>
    </submittedName>
</protein>
<reference evidence="1" key="1">
    <citation type="submission" date="2020-10" db="EMBL/GenBank/DDBJ databases">
        <authorList>
            <person name="Gilroy R."/>
        </authorList>
    </citation>
    <scope>NUCLEOTIDE SEQUENCE</scope>
    <source>
        <strain evidence="1">B1-13419</strain>
    </source>
</reference>
<comment type="caution">
    <text evidence="1">The sequence shown here is derived from an EMBL/GenBank/DDBJ whole genome shotgun (WGS) entry which is preliminary data.</text>
</comment>
<dbReference type="AlphaFoldDB" id="A0A9D9NIX2"/>
<gene>
    <name evidence="1" type="ORF">IAB91_08465</name>
</gene>
<dbReference type="EMBL" id="JADIMD010000122">
    <property type="protein sequence ID" value="MBO8475306.1"/>
    <property type="molecule type" value="Genomic_DNA"/>
</dbReference>